<dbReference type="SUPFAM" id="SSF81345">
    <property type="entry name" value="ABC transporter involved in vitamin B12 uptake, BtuC"/>
    <property type="match status" value="1"/>
</dbReference>
<dbReference type="GO" id="GO:0005886">
    <property type="term" value="C:plasma membrane"/>
    <property type="evidence" value="ECO:0007669"/>
    <property type="project" value="UniProtKB-SubCell"/>
</dbReference>
<feature type="transmembrane region" description="Helical" evidence="8">
    <location>
        <begin position="107"/>
        <end position="129"/>
    </location>
</feature>
<dbReference type="Proteomes" id="UP000219621">
    <property type="component" value="Unassembled WGS sequence"/>
</dbReference>
<organism evidence="9 10">
    <name type="scientific">Caenispirillum bisanense</name>
    <dbReference type="NCBI Taxonomy" id="414052"/>
    <lineage>
        <taxon>Bacteria</taxon>
        <taxon>Pseudomonadati</taxon>
        <taxon>Pseudomonadota</taxon>
        <taxon>Alphaproteobacteria</taxon>
        <taxon>Rhodospirillales</taxon>
        <taxon>Novispirillaceae</taxon>
        <taxon>Caenispirillum</taxon>
    </lineage>
</organism>
<dbReference type="InterPro" id="IPR000522">
    <property type="entry name" value="ABC_transptr_permease_BtuC"/>
</dbReference>
<evidence type="ECO:0000256" key="5">
    <source>
        <dbReference type="ARBA" id="ARBA00022692"/>
    </source>
</evidence>
<dbReference type="OrthoDB" id="9811975at2"/>
<feature type="transmembrane region" description="Helical" evidence="8">
    <location>
        <begin position="256"/>
        <end position="277"/>
    </location>
</feature>
<dbReference type="PANTHER" id="PTHR30472">
    <property type="entry name" value="FERRIC ENTEROBACTIN TRANSPORT SYSTEM PERMEASE PROTEIN"/>
    <property type="match status" value="1"/>
</dbReference>
<evidence type="ECO:0000256" key="3">
    <source>
        <dbReference type="ARBA" id="ARBA00022448"/>
    </source>
</evidence>
<dbReference type="Gene3D" id="1.10.3470.10">
    <property type="entry name" value="ABC transporter involved in vitamin B12 uptake, BtuC"/>
    <property type="match status" value="1"/>
</dbReference>
<dbReference type="PANTHER" id="PTHR30472:SF25">
    <property type="entry name" value="ABC TRANSPORTER PERMEASE PROTEIN MJ0876-RELATED"/>
    <property type="match status" value="1"/>
</dbReference>
<comment type="similarity">
    <text evidence="2">Belongs to the binding-protein-dependent transport system permease family. FecCD subfamily.</text>
</comment>
<proteinExistence type="inferred from homology"/>
<evidence type="ECO:0000256" key="8">
    <source>
        <dbReference type="SAM" id="Phobius"/>
    </source>
</evidence>
<comment type="subcellular location">
    <subcellularLocation>
        <location evidence="1">Cell membrane</location>
        <topology evidence="1">Multi-pass membrane protein</topology>
    </subcellularLocation>
</comment>
<feature type="transmembrane region" description="Helical" evidence="8">
    <location>
        <begin position="297"/>
        <end position="316"/>
    </location>
</feature>
<dbReference type="InterPro" id="IPR037294">
    <property type="entry name" value="ABC_BtuC-like"/>
</dbReference>
<dbReference type="CDD" id="cd06550">
    <property type="entry name" value="TM_ABC_iron-siderophores_like"/>
    <property type="match status" value="1"/>
</dbReference>
<keyword evidence="10" id="KW-1185">Reference proteome</keyword>
<keyword evidence="6 8" id="KW-1133">Transmembrane helix</keyword>
<evidence type="ECO:0000256" key="4">
    <source>
        <dbReference type="ARBA" id="ARBA00022475"/>
    </source>
</evidence>
<keyword evidence="3" id="KW-0813">Transport</keyword>
<dbReference type="GO" id="GO:0022857">
    <property type="term" value="F:transmembrane transporter activity"/>
    <property type="evidence" value="ECO:0007669"/>
    <property type="project" value="InterPro"/>
</dbReference>
<feature type="transmembrane region" description="Helical" evidence="8">
    <location>
        <begin position="168"/>
        <end position="188"/>
    </location>
</feature>
<evidence type="ECO:0000256" key="7">
    <source>
        <dbReference type="ARBA" id="ARBA00023136"/>
    </source>
</evidence>
<dbReference type="RefSeq" id="WP_097280332.1">
    <property type="nucleotide sequence ID" value="NZ_OCNJ01000007.1"/>
</dbReference>
<sequence>MILGDTLLRQPTRLLPLLAGVAAVSAVAAVLFGGVTLGLADVAAVFGDWVGLVESDPVDPAAQAVLEVIRVPRVLLACCVGATLGVGGAVMQALFRNPLADPSLIGVSAGAAAAVAVTIVLTEVAGTLLPLPRAWQMPVAAFLGGLVTTAAVYALAQGNGRTSVAGMLLAGIALNAVASAVVGLMSYLSDDQQLRQLSMWSMGSLGSAAPGTLTPALTLMLVSTLGGVLLWRPLNLMLLGEAEAFHLGVAVDRLKAVAVVLVAIGVGASVAAAGPVAFVGLVAPHLVRLLGGSDHRLVLPGAALLGSAMVCLADLVARTVVLPAEMPVGLVLAGVGGPFFVGLLIVARRRGDWA</sequence>
<feature type="transmembrane region" description="Helical" evidence="8">
    <location>
        <begin position="74"/>
        <end position="95"/>
    </location>
</feature>
<dbReference type="Pfam" id="PF01032">
    <property type="entry name" value="FecCD"/>
    <property type="match status" value="1"/>
</dbReference>
<evidence type="ECO:0000256" key="1">
    <source>
        <dbReference type="ARBA" id="ARBA00004651"/>
    </source>
</evidence>
<evidence type="ECO:0000313" key="10">
    <source>
        <dbReference type="Proteomes" id="UP000219621"/>
    </source>
</evidence>
<gene>
    <name evidence="9" type="ORF">SAMN05421508_107237</name>
</gene>
<dbReference type="FunFam" id="1.10.3470.10:FF:000001">
    <property type="entry name" value="Vitamin B12 ABC transporter permease BtuC"/>
    <property type="match status" value="1"/>
</dbReference>
<dbReference type="AlphaFoldDB" id="A0A286GSY5"/>
<protein>
    <submittedName>
        <fullName evidence="9">Iron complex transport system permease protein</fullName>
    </submittedName>
</protein>
<keyword evidence="4" id="KW-1003">Cell membrane</keyword>
<name>A0A286GSY5_9PROT</name>
<dbReference type="GO" id="GO:0033214">
    <property type="term" value="P:siderophore-iron import into cell"/>
    <property type="evidence" value="ECO:0007669"/>
    <property type="project" value="TreeGrafter"/>
</dbReference>
<evidence type="ECO:0000256" key="2">
    <source>
        <dbReference type="ARBA" id="ARBA00007935"/>
    </source>
</evidence>
<feature type="transmembrane region" description="Helical" evidence="8">
    <location>
        <begin position="208"/>
        <end position="231"/>
    </location>
</feature>
<feature type="transmembrane region" description="Helical" evidence="8">
    <location>
        <begin position="328"/>
        <end position="347"/>
    </location>
</feature>
<dbReference type="EMBL" id="OCNJ01000007">
    <property type="protein sequence ID" value="SOD98189.1"/>
    <property type="molecule type" value="Genomic_DNA"/>
</dbReference>
<reference evidence="9 10" key="1">
    <citation type="submission" date="2017-09" db="EMBL/GenBank/DDBJ databases">
        <authorList>
            <person name="Ehlers B."/>
            <person name="Leendertz F.H."/>
        </authorList>
    </citation>
    <scope>NUCLEOTIDE SEQUENCE [LARGE SCALE GENOMIC DNA]</scope>
    <source>
        <strain evidence="9 10">USBA 140</strain>
    </source>
</reference>
<accession>A0A286GSY5</accession>
<evidence type="ECO:0000256" key="6">
    <source>
        <dbReference type="ARBA" id="ARBA00022989"/>
    </source>
</evidence>
<keyword evidence="5 8" id="KW-0812">Transmembrane</keyword>
<keyword evidence="7 8" id="KW-0472">Membrane</keyword>
<evidence type="ECO:0000313" key="9">
    <source>
        <dbReference type="EMBL" id="SOD98189.1"/>
    </source>
</evidence>
<feature type="transmembrane region" description="Helical" evidence="8">
    <location>
        <begin position="135"/>
        <end position="156"/>
    </location>
</feature>